<keyword evidence="2" id="KW-1185">Reference proteome</keyword>
<gene>
    <name evidence="1" type="ORF">EK21DRAFT_118453</name>
</gene>
<dbReference type="Proteomes" id="UP000799777">
    <property type="component" value="Unassembled WGS sequence"/>
</dbReference>
<evidence type="ECO:0000313" key="2">
    <source>
        <dbReference type="Proteomes" id="UP000799777"/>
    </source>
</evidence>
<sequence>MATVDSAPGSTPIGVLGSGSGGGGGDNKACLWLYDLRSAKGYILEWLESSKNEPVALDFIQALAHFLWQLQTQGINLGLHLRLIAVNREDNESYLSPASICFANTPPPTVRTLLGMGTNRGYYDTSLEALVQQAAAGNQVFFGDNCQSIQASLIG</sequence>
<proteinExistence type="predicted"/>
<accession>A0A9P4LFZ3</accession>
<protein>
    <submittedName>
        <fullName evidence="1">Uncharacterized protein</fullName>
    </submittedName>
</protein>
<comment type="caution">
    <text evidence="1">The sequence shown here is derived from an EMBL/GenBank/DDBJ whole genome shotgun (WGS) entry which is preliminary data.</text>
</comment>
<organism evidence="1 2">
    <name type="scientific">Setomelanomma holmii</name>
    <dbReference type="NCBI Taxonomy" id="210430"/>
    <lineage>
        <taxon>Eukaryota</taxon>
        <taxon>Fungi</taxon>
        <taxon>Dikarya</taxon>
        <taxon>Ascomycota</taxon>
        <taxon>Pezizomycotina</taxon>
        <taxon>Dothideomycetes</taxon>
        <taxon>Pleosporomycetidae</taxon>
        <taxon>Pleosporales</taxon>
        <taxon>Pleosporineae</taxon>
        <taxon>Phaeosphaeriaceae</taxon>
        <taxon>Setomelanomma</taxon>
    </lineage>
</organism>
<dbReference type="EMBL" id="ML978326">
    <property type="protein sequence ID" value="KAF2023763.1"/>
    <property type="molecule type" value="Genomic_DNA"/>
</dbReference>
<evidence type="ECO:0000313" key="1">
    <source>
        <dbReference type="EMBL" id="KAF2023763.1"/>
    </source>
</evidence>
<dbReference type="OrthoDB" id="3790749at2759"/>
<reference evidence="1" key="1">
    <citation type="journal article" date="2020" name="Stud. Mycol.">
        <title>101 Dothideomycetes genomes: a test case for predicting lifestyles and emergence of pathogens.</title>
        <authorList>
            <person name="Haridas S."/>
            <person name="Albert R."/>
            <person name="Binder M."/>
            <person name="Bloem J."/>
            <person name="Labutti K."/>
            <person name="Salamov A."/>
            <person name="Andreopoulos B."/>
            <person name="Baker S."/>
            <person name="Barry K."/>
            <person name="Bills G."/>
            <person name="Bluhm B."/>
            <person name="Cannon C."/>
            <person name="Castanera R."/>
            <person name="Culley D."/>
            <person name="Daum C."/>
            <person name="Ezra D."/>
            <person name="Gonzalez J."/>
            <person name="Henrissat B."/>
            <person name="Kuo A."/>
            <person name="Liang C."/>
            <person name="Lipzen A."/>
            <person name="Lutzoni F."/>
            <person name="Magnuson J."/>
            <person name="Mondo S."/>
            <person name="Nolan M."/>
            <person name="Ohm R."/>
            <person name="Pangilinan J."/>
            <person name="Park H.-J."/>
            <person name="Ramirez L."/>
            <person name="Alfaro M."/>
            <person name="Sun H."/>
            <person name="Tritt A."/>
            <person name="Yoshinaga Y."/>
            <person name="Zwiers L.-H."/>
            <person name="Turgeon B."/>
            <person name="Goodwin S."/>
            <person name="Spatafora J."/>
            <person name="Crous P."/>
            <person name="Grigoriev I."/>
        </authorList>
    </citation>
    <scope>NUCLEOTIDE SEQUENCE</scope>
    <source>
        <strain evidence="1">CBS 110217</strain>
    </source>
</reference>
<dbReference type="AlphaFoldDB" id="A0A9P4LFZ3"/>
<name>A0A9P4LFZ3_9PLEO</name>